<comment type="similarity">
    <text evidence="8">Belongs to the binding-protein-dependent transport system permease family. LivHM subfamily.</text>
</comment>
<evidence type="ECO:0000256" key="3">
    <source>
        <dbReference type="ARBA" id="ARBA00022475"/>
    </source>
</evidence>
<dbReference type="CDD" id="cd06582">
    <property type="entry name" value="TM_PBP1_LivH_like"/>
    <property type="match status" value="1"/>
</dbReference>
<feature type="transmembrane region" description="Helical" evidence="9">
    <location>
        <begin position="12"/>
        <end position="30"/>
    </location>
</feature>
<evidence type="ECO:0000256" key="2">
    <source>
        <dbReference type="ARBA" id="ARBA00022448"/>
    </source>
</evidence>
<accession>A0A3A3G470</accession>
<feature type="transmembrane region" description="Helical" evidence="9">
    <location>
        <begin position="134"/>
        <end position="157"/>
    </location>
</feature>
<sequence length="208" mass="21996">MPVLEQIFVNGLLSALVYMLMALGFTLVFGMMRIVNFAHGEFYMVGAFAVLVFYGFLGLPYAVAIAAAVVVAIVLGYLLERFVLRSVASDEMSSMITTLGIAITLQSLVLILFGPSEQAVNRPISGTLSLDNAIVSLDHLAVGIAALVVLTLFCVLMKKTKWGLAMRAVAQDRETASLMGIPTSAVQSMGFVCATILAALAGGLMAPI</sequence>
<dbReference type="PANTHER" id="PTHR11795">
    <property type="entry name" value="BRANCHED-CHAIN AMINO ACID TRANSPORT SYSTEM PERMEASE PROTEIN LIVH"/>
    <property type="match status" value="1"/>
</dbReference>
<comment type="caution">
    <text evidence="10">The sequence shown here is derived from an EMBL/GenBank/DDBJ whole genome shotgun (WGS) entry which is preliminary data.</text>
</comment>
<keyword evidence="7 9" id="KW-0472">Membrane</keyword>
<protein>
    <submittedName>
        <fullName evidence="10">Branched-chain amino acid ABC transporter permease</fullName>
    </submittedName>
</protein>
<keyword evidence="11" id="KW-1185">Reference proteome</keyword>
<dbReference type="InterPro" id="IPR001851">
    <property type="entry name" value="ABC_transp_permease"/>
</dbReference>
<evidence type="ECO:0000256" key="9">
    <source>
        <dbReference type="SAM" id="Phobius"/>
    </source>
</evidence>
<keyword evidence="4 9" id="KW-0812">Transmembrane</keyword>
<dbReference type="GO" id="GO:0022857">
    <property type="term" value="F:transmembrane transporter activity"/>
    <property type="evidence" value="ECO:0007669"/>
    <property type="project" value="InterPro"/>
</dbReference>
<keyword evidence="6 9" id="KW-1133">Transmembrane helix</keyword>
<dbReference type="InterPro" id="IPR052157">
    <property type="entry name" value="BCAA_transport_permease"/>
</dbReference>
<dbReference type="RefSeq" id="WP_119786782.1">
    <property type="nucleotide sequence ID" value="NZ_QYUQ01000002.1"/>
</dbReference>
<evidence type="ECO:0000256" key="7">
    <source>
        <dbReference type="ARBA" id="ARBA00023136"/>
    </source>
</evidence>
<gene>
    <name evidence="10" type="ORF">D3878_18230</name>
</gene>
<keyword evidence="5" id="KW-0029">Amino-acid transport</keyword>
<evidence type="ECO:0000256" key="6">
    <source>
        <dbReference type="ARBA" id="ARBA00022989"/>
    </source>
</evidence>
<feature type="transmembrane region" description="Helical" evidence="9">
    <location>
        <begin position="178"/>
        <end position="206"/>
    </location>
</feature>
<dbReference type="EMBL" id="QYUQ01000002">
    <property type="protein sequence ID" value="RJG03287.1"/>
    <property type="molecule type" value="Genomic_DNA"/>
</dbReference>
<feature type="transmembrane region" description="Helical" evidence="9">
    <location>
        <begin position="65"/>
        <end position="84"/>
    </location>
</feature>
<dbReference type="Proteomes" id="UP000266327">
    <property type="component" value="Unassembled WGS sequence"/>
</dbReference>
<dbReference type="GO" id="GO:0006865">
    <property type="term" value="P:amino acid transport"/>
    <property type="evidence" value="ECO:0007669"/>
    <property type="project" value="UniProtKB-KW"/>
</dbReference>
<keyword evidence="2" id="KW-0813">Transport</keyword>
<evidence type="ECO:0000313" key="11">
    <source>
        <dbReference type="Proteomes" id="UP000266327"/>
    </source>
</evidence>
<evidence type="ECO:0000256" key="5">
    <source>
        <dbReference type="ARBA" id="ARBA00022970"/>
    </source>
</evidence>
<organism evidence="10 11">
    <name type="scientific">Noviherbaspirillum sedimenti</name>
    <dbReference type="NCBI Taxonomy" id="2320865"/>
    <lineage>
        <taxon>Bacteria</taxon>
        <taxon>Pseudomonadati</taxon>
        <taxon>Pseudomonadota</taxon>
        <taxon>Betaproteobacteria</taxon>
        <taxon>Burkholderiales</taxon>
        <taxon>Oxalobacteraceae</taxon>
        <taxon>Noviherbaspirillum</taxon>
    </lineage>
</organism>
<dbReference type="AlphaFoldDB" id="A0A3A3G470"/>
<reference evidence="11" key="1">
    <citation type="submission" date="2018-09" db="EMBL/GenBank/DDBJ databases">
        <authorList>
            <person name="Zhu H."/>
        </authorList>
    </citation>
    <scope>NUCLEOTIDE SEQUENCE [LARGE SCALE GENOMIC DNA]</scope>
    <source>
        <strain evidence="11">K1S02-23</strain>
    </source>
</reference>
<dbReference type="Pfam" id="PF02653">
    <property type="entry name" value="BPD_transp_2"/>
    <property type="match status" value="1"/>
</dbReference>
<name>A0A3A3G470_9BURK</name>
<dbReference type="GO" id="GO:0005886">
    <property type="term" value="C:plasma membrane"/>
    <property type="evidence" value="ECO:0007669"/>
    <property type="project" value="UniProtKB-SubCell"/>
</dbReference>
<evidence type="ECO:0000256" key="8">
    <source>
        <dbReference type="ARBA" id="ARBA00037998"/>
    </source>
</evidence>
<evidence type="ECO:0000256" key="1">
    <source>
        <dbReference type="ARBA" id="ARBA00004651"/>
    </source>
</evidence>
<keyword evidence="3" id="KW-1003">Cell membrane</keyword>
<evidence type="ECO:0000313" key="10">
    <source>
        <dbReference type="EMBL" id="RJG03287.1"/>
    </source>
</evidence>
<comment type="subcellular location">
    <subcellularLocation>
        <location evidence="1">Cell membrane</location>
        <topology evidence="1">Multi-pass membrane protein</topology>
    </subcellularLocation>
</comment>
<dbReference type="PANTHER" id="PTHR11795:SF445">
    <property type="entry name" value="AMINO ACID ABC TRANSPORTER PERMEASE PROTEIN"/>
    <property type="match status" value="1"/>
</dbReference>
<feature type="transmembrane region" description="Helical" evidence="9">
    <location>
        <begin position="96"/>
        <end position="114"/>
    </location>
</feature>
<proteinExistence type="inferred from homology"/>
<dbReference type="OrthoDB" id="9807115at2"/>
<evidence type="ECO:0000256" key="4">
    <source>
        <dbReference type="ARBA" id="ARBA00022692"/>
    </source>
</evidence>